<proteinExistence type="predicted"/>
<dbReference type="EMBL" id="UIGB01000001">
    <property type="protein sequence ID" value="SUU86004.1"/>
    <property type="molecule type" value="Genomic_DNA"/>
</dbReference>
<dbReference type="Proteomes" id="UP000254343">
    <property type="component" value="Unassembled WGS sequence"/>
</dbReference>
<evidence type="ECO:0000313" key="1">
    <source>
        <dbReference type="EMBL" id="SUU86004.1"/>
    </source>
</evidence>
<accession>A0A380WAK3</accession>
<dbReference type="OrthoDB" id="7916728at2"/>
<organism evidence="1 2">
    <name type="scientific">Afipia felis</name>
    <name type="common">Cat scratch disease bacillus</name>
    <dbReference type="NCBI Taxonomy" id="1035"/>
    <lineage>
        <taxon>Bacteria</taxon>
        <taxon>Pseudomonadati</taxon>
        <taxon>Pseudomonadota</taxon>
        <taxon>Alphaproteobacteria</taxon>
        <taxon>Hyphomicrobiales</taxon>
        <taxon>Nitrobacteraceae</taxon>
        <taxon>Afipia</taxon>
    </lineage>
</organism>
<dbReference type="RefSeq" id="WP_009340047.1">
    <property type="nucleotide sequence ID" value="NZ_UFSI01000001.1"/>
</dbReference>
<evidence type="ECO:0000313" key="2">
    <source>
        <dbReference type="Proteomes" id="UP000254343"/>
    </source>
</evidence>
<protein>
    <recommendedName>
        <fullName evidence="3">Ribbon-helix-helix protein CopG domain-containing protein</fullName>
    </recommendedName>
</protein>
<gene>
    <name evidence="1" type="ORF">NCTC12722_03222</name>
</gene>
<dbReference type="AlphaFoldDB" id="A0A380WAK3"/>
<reference evidence="1 2" key="1">
    <citation type="submission" date="2018-06" db="EMBL/GenBank/DDBJ databases">
        <authorList>
            <consortium name="Pathogen Informatics"/>
            <person name="Doyle S."/>
        </authorList>
    </citation>
    <scope>NUCLEOTIDE SEQUENCE [LARGE SCALE GENOMIC DNA]</scope>
    <source>
        <strain evidence="1 2">NCTC12722</strain>
    </source>
</reference>
<sequence length="81" mass="9289">MKTSIPVKQKKRGRPKTGQMPFIGIRLSLPIQDAIREVLTDPSIPCTNNSEAIRFIIHDWLRSHGYLTGEMPLSIKRKRGY</sequence>
<name>A0A380WAK3_AFIFE</name>
<evidence type="ECO:0008006" key="3">
    <source>
        <dbReference type="Google" id="ProtNLM"/>
    </source>
</evidence>